<gene>
    <name evidence="1" type="ORF">CAK95_22720</name>
</gene>
<dbReference type="PANTHER" id="PTHR11102">
    <property type="entry name" value="SEL-1-LIKE PROTEIN"/>
    <property type="match status" value="1"/>
</dbReference>
<dbReference type="PANTHER" id="PTHR11102:SF160">
    <property type="entry name" value="ERAD-ASSOCIATED E3 UBIQUITIN-PROTEIN LIGASE COMPONENT HRD3"/>
    <property type="match status" value="1"/>
</dbReference>
<dbReference type="SMART" id="SM00671">
    <property type="entry name" value="SEL1"/>
    <property type="match status" value="5"/>
</dbReference>
<evidence type="ECO:0000313" key="2">
    <source>
        <dbReference type="Proteomes" id="UP000194137"/>
    </source>
</evidence>
<dbReference type="InterPro" id="IPR050767">
    <property type="entry name" value="Sel1_AlgK"/>
</dbReference>
<dbReference type="STRING" id="1235591.CAK95_22720"/>
<organism evidence="1 2">
    <name type="scientific">Pseudorhodoplanes sinuspersici</name>
    <dbReference type="NCBI Taxonomy" id="1235591"/>
    <lineage>
        <taxon>Bacteria</taxon>
        <taxon>Pseudomonadati</taxon>
        <taxon>Pseudomonadota</taxon>
        <taxon>Alphaproteobacteria</taxon>
        <taxon>Hyphomicrobiales</taxon>
        <taxon>Pseudorhodoplanes</taxon>
    </lineage>
</organism>
<protein>
    <submittedName>
        <fullName evidence="1">Uncharacterized protein</fullName>
    </submittedName>
</protein>
<dbReference type="Proteomes" id="UP000194137">
    <property type="component" value="Chromosome"/>
</dbReference>
<keyword evidence="2" id="KW-1185">Reference proteome</keyword>
<dbReference type="AlphaFoldDB" id="A0A1W6ZWB9"/>
<dbReference type="RefSeq" id="WP_086089995.1">
    <property type="nucleotide sequence ID" value="NZ_CP021112.1"/>
</dbReference>
<dbReference type="SUPFAM" id="SSF81901">
    <property type="entry name" value="HCP-like"/>
    <property type="match status" value="2"/>
</dbReference>
<accession>A0A1W6ZWB9</accession>
<dbReference type="KEGG" id="psin:CAK95_22720"/>
<dbReference type="InterPro" id="IPR006597">
    <property type="entry name" value="Sel1-like"/>
</dbReference>
<dbReference type="Gene3D" id="1.25.40.10">
    <property type="entry name" value="Tetratricopeptide repeat domain"/>
    <property type="match status" value="1"/>
</dbReference>
<proteinExistence type="predicted"/>
<evidence type="ECO:0000313" key="1">
    <source>
        <dbReference type="EMBL" id="ARQ01603.1"/>
    </source>
</evidence>
<dbReference type="Pfam" id="PF08238">
    <property type="entry name" value="Sel1"/>
    <property type="match status" value="6"/>
</dbReference>
<reference evidence="1 2" key="1">
    <citation type="submission" date="2017-05" db="EMBL/GenBank/DDBJ databases">
        <title>Full genome sequence of Pseudorhodoplanes sinuspersici.</title>
        <authorList>
            <person name="Dastgheib S.M.M."/>
            <person name="Shavandi M."/>
            <person name="Tirandaz H."/>
        </authorList>
    </citation>
    <scope>NUCLEOTIDE SEQUENCE [LARGE SCALE GENOMIC DNA]</scope>
    <source>
        <strain evidence="1 2">RIPI110</strain>
    </source>
</reference>
<sequence length="314" mass="34176">MRHGRISDVRTEPVYYTSLLKLSAEDIGDRLAAGAEEAARIAYAAAVGGSKVAQVVYGQMLLDGHGVARDLQAACRWFGIAAKAGDIDGINMLGRCHELGWGTVIDLDAARTCYQRAAAKNHHWAQFNLATLMLRDEGTPGAVATALTLLVRSARQGNAKAMNMIGRYREFGWSGPVNIPSAIRWYRRAAERGCFRGAAHFARFMLEQNRIDDAVSWYRRSAECAPVDFCRDLAAHLFKNRRSDLHAVARLALRRAAEGDAAEDLFAYGHALACGRGGPANVSEAAIWLARAQAKGFPGALALLDDISRQHALL</sequence>
<name>A0A1W6ZWB9_9HYPH</name>
<dbReference type="OrthoDB" id="9797030at2"/>
<dbReference type="InterPro" id="IPR011990">
    <property type="entry name" value="TPR-like_helical_dom_sf"/>
</dbReference>
<dbReference type="EMBL" id="CP021112">
    <property type="protein sequence ID" value="ARQ01603.1"/>
    <property type="molecule type" value="Genomic_DNA"/>
</dbReference>